<dbReference type="InterPro" id="IPR045450">
    <property type="entry name" value="VMAP_C"/>
</dbReference>
<evidence type="ECO:0000313" key="6">
    <source>
        <dbReference type="Proteomes" id="UP000037023"/>
    </source>
</evidence>
<feature type="domain" description="vWA-MoxR associated protein C-terminal" evidence="4">
    <location>
        <begin position="222"/>
        <end position="458"/>
    </location>
</feature>
<gene>
    <name evidence="5" type="ORF">ADK34_17450</name>
</gene>
<dbReference type="InterPro" id="IPR045431">
    <property type="entry name" value="EAD2"/>
</dbReference>
<evidence type="ECO:0000259" key="4">
    <source>
        <dbReference type="Pfam" id="PF20028"/>
    </source>
</evidence>
<evidence type="ECO:0000256" key="1">
    <source>
        <dbReference type="SAM" id="MobiDB-lite"/>
    </source>
</evidence>
<organism evidence="5 6">
    <name type="scientific">Streptomyces viridochromogenes</name>
    <dbReference type="NCBI Taxonomy" id="1938"/>
    <lineage>
        <taxon>Bacteria</taxon>
        <taxon>Bacillati</taxon>
        <taxon>Actinomycetota</taxon>
        <taxon>Actinomycetes</taxon>
        <taxon>Kitasatosporales</taxon>
        <taxon>Streptomycetaceae</taxon>
        <taxon>Streptomyces</taxon>
    </lineage>
</organism>
<dbReference type="Pfam" id="PF20028">
    <property type="entry name" value="VMAP-C"/>
    <property type="match status" value="1"/>
</dbReference>
<dbReference type="PATRIC" id="fig|1938.6.peg.3771"/>
<name>A0A0L8KIG0_STRVR</name>
<evidence type="ECO:0000259" key="2">
    <source>
        <dbReference type="Pfam" id="PF19916"/>
    </source>
</evidence>
<feature type="compositionally biased region" description="Basic and acidic residues" evidence="1">
    <location>
        <begin position="471"/>
        <end position="485"/>
    </location>
</feature>
<feature type="region of interest" description="Disordered" evidence="1">
    <location>
        <begin position="462"/>
        <end position="485"/>
    </location>
</feature>
<feature type="domain" description="Effector-associated" evidence="3">
    <location>
        <begin position="1"/>
        <end position="79"/>
    </location>
</feature>
<dbReference type="Pfam" id="PF19956">
    <property type="entry name" value="EAD2"/>
    <property type="match status" value="1"/>
</dbReference>
<feature type="domain" description="vWA-MoxR associated protein middle region 0" evidence="2">
    <location>
        <begin position="87"/>
        <end position="193"/>
    </location>
</feature>
<reference evidence="5 6" key="1">
    <citation type="submission" date="2015-06" db="EMBL/GenBank/DDBJ databases">
        <authorList>
            <person name="Hoefler B.C."/>
            <person name="Straight P.D."/>
        </authorList>
    </citation>
    <scope>NUCLEOTIDE SEQUENCE [LARGE SCALE GENOMIC DNA]</scope>
    <source>
        <strain evidence="5 6">NRRL 3427</strain>
    </source>
</reference>
<dbReference type="InterPro" id="IPR045555">
    <property type="entry name" value="VMAP-M0"/>
</dbReference>
<dbReference type="Proteomes" id="UP000037023">
    <property type="component" value="Unassembled WGS sequence"/>
</dbReference>
<dbReference type="RefSeq" id="WP_033206002.1">
    <property type="nucleotide sequence ID" value="NZ_LGUP01000154.1"/>
</dbReference>
<dbReference type="EMBL" id="LGUP01000154">
    <property type="protein sequence ID" value="KOG25646.1"/>
    <property type="molecule type" value="Genomic_DNA"/>
</dbReference>
<accession>A0A0L8KIG0</accession>
<evidence type="ECO:0000259" key="3">
    <source>
        <dbReference type="Pfam" id="PF19956"/>
    </source>
</evidence>
<evidence type="ECO:0000313" key="5">
    <source>
        <dbReference type="EMBL" id="KOG25646.1"/>
    </source>
</evidence>
<protein>
    <submittedName>
        <fullName evidence="5">Uncharacterized protein</fullName>
    </submittedName>
</protein>
<proteinExistence type="predicted"/>
<sequence length="485" mass="53768">MCAVTGLDAPHERGLLISMLASRLPELGNIRQHGRTRSDMLEIVQACLRDPRGLPELLDTLNVYAPGSPPVRRIRELVATPPVLAVLPEAELRAVRTLLARVSHLDAHGLLYAAAGDLPLPHPPVATLGEAFDHLTRVNARPDGLLPLMVLVEHVVADLQGDEAHRRVTTALREWNDAQAVKLGLAVQLDAVRTETSGDPAAQPAPACLVVQLDRHGMDPNRYLLSHWRQIRPGPWRPQRGEDQVVSLGEVEATVERLVFEAEKDWAGRPGKPVLEFILPMHLLNRPMEWLPLASDSAFAPALCLSYPVVLRSLERMRAPHFHRRWHNRWQQLQDAHETVCHWDTAGRRGHDPVQWNSRLTADERLVSVALNAPPLPGPDGSLASLETALRAGVPVAVWDRRPGVSGDFRRRARKLMKGRATELPQRVQRLRNEAATAAAAQRDHHVGRHLAVLFDDPNRIVDWSGSPGEDTARARGGHDDEGET</sequence>
<dbReference type="Pfam" id="PF19916">
    <property type="entry name" value="VMAP-M0"/>
    <property type="match status" value="1"/>
</dbReference>
<dbReference type="AlphaFoldDB" id="A0A0L8KIG0"/>
<comment type="caution">
    <text evidence="5">The sequence shown here is derived from an EMBL/GenBank/DDBJ whole genome shotgun (WGS) entry which is preliminary data.</text>
</comment>